<dbReference type="AlphaFoldDB" id="A0AAD8YJJ7"/>
<evidence type="ECO:0000313" key="3">
    <source>
        <dbReference type="Proteomes" id="UP001224775"/>
    </source>
</evidence>
<evidence type="ECO:0000256" key="1">
    <source>
        <dbReference type="SAM" id="SignalP"/>
    </source>
</evidence>
<dbReference type="Proteomes" id="UP001224775">
    <property type="component" value="Unassembled WGS sequence"/>
</dbReference>
<organism evidence="2 3">
    <name type="scientific">Skeletonema marinoi</name>
    <dbReference type="NCBI Taxonomy" id="267567"/>
    <lineage>
        <taxon>Eukaryota</taxon>
        <taxon>Sar</taxon>
        <taxon>Stramenopiles</taxon>
        <taxon>Ochrophyta</taxon>
        <taxon>Bacillariophyta</taxon>
        <taxon>Coscinodiscophyceae</taxon>
        <taxon>Thalassiosirophycidae</taxon>
        <taxon>Thalassiosirales</taxon>
        <taxon>Skeletonemataceae</taxon>
        <taxon>Skeletonema</taxon>
        <taxon>Skeletonema marinoi-dohrnii complex</taxon>
    </lineage>
</organism>
<accession>A0AAD8YJJ7</accession>
<feature type="chain" id="PRO_5042183448" evidence="1">
    <location>
        <begin position="23"/>
        <end position="104"/>
    </location>
</feature>
<dbReference type="EMBL" id="JATAAI010000004">
    <property type="protein sequence ID" value="KAK1746341.1"/>
    <property type="molecule type" value="Genomic_DNA"/>
</dbReference>
<evidence type="ECO:0000313" key="2">
    <source>
        <dbReference type="EMBL" id="KAK1746341.1"/>
    </source>
</evidence>
<proteinExistence type="predicted"/>
<protein>
    <submittedName>
        <fullName evidence="2">Uncharacterized protein</fullName>
    </submittedName>
</protein>
<sequence length="104" mass="10851">MNRAMSSLLVILAAFVATPCMGFAPMHNAGRMIASVPPTLNNQVVLGASPLDAMDFVTNSGAVDVDALVASSSVLLSETEAWVQPLSMVLGPFLNFSHLQCCVA</sequence>
<keyword evidence="3" id="KW-1185">Reference proteome</keyword>
<keyword evidence="1" id="KW-0732">Signal</keyword>
<feature type="signal peptide" evidence="1">
    <location>
        <begin position="1"/>
        <end position="22"/>
    </location>
</feature>
<reference evidence="2" key="1">
    <citation type="submission" date="2023-06" db="EMBL/GenBank/DDBJ databases">
        <title>Survivors Of The Sea: Transcriptome response of Skeletonema marinoi to long-term dormancy.</title>
        <authorList>
            <person name="Pinder M.I.M."/>
            <person name="Kourtchenko O."/>
            <person name="Robertson E.K."/>
            <person name="Larsson T."/>
            <person name="Maumus F."/>
            <person name="Osuna-Cruz C.M."/>
            <person name="Vancaester E."/>
            <person name="Stenow R."/>
            <person name="Vandepoele K."/>
            <person name="Ploug H."/>
            <person name="Bruchert V."/>
            <person name="Godhe A."/>
            <person name="Topel M."/>
        </authorList>
    </citation>
    <scope>NUCLEOTIDE SEQUENCE</scope>
    <source>
        <strain evidence="2">R05AC</strain>
    </source>
</reference>
<gene>
    <name evidence="2" type="ORF">QTG54_002948</name>
</gene>
<comment type="caution">
    <text evidence="2">The sequence shown here is derived from an EMBL/GenBank/DDBJ whole genome shotgun (WGS) entry which is preliminary data.</text>
</comment>
<name>A0AAD8YJJ7_9STRA</name>